<keyword evidence="4" id="KW-0274">FAD</keyword>
<dbReference type="InterPro" id="IPR006094">
    <property type="entry name" value="Oxid_FAD_bind_N"/>
</dbReference>
<dbReference type="PROSITE" id="PS51387">
    <property type="entry name" value="FAD_PCMH"/>
    <property type="match status" value="1"/>
</dbReference>
<dbReference type="GO" id="GO:0071949">
    <property type="term" value="F:FAD binding"/>
    <property type="evidence" value="ECO:0007669"/>
    <property type="project" value="InterPro"/>
</dbReference>
<dbReference type="Proteomes" id="UP000178068">
    <property type="component" value="Unassembled WGS sequence"/>
</dbReference>
<keyword evidence="5" id="KW-0809">Transit peptide</keyword>
<dbReference type="InterPro" id="IPR016166">
    <property type="entry name" value="FAD-bd_PCMH"/>
</dbReference>
<dbReference type="InterPro" id="IPR016164">
    <property type="entry name" value="FAD-linked_Oxase-like_C"/>
</dbReference>
<keyword evidence="6" id="KW-0560">Oxidoreductase</keyword>
<dbReference type="STRING" id="1802603.A3F35_03115"/>
<dbReference type="InterPro" id="IPR036318">
    <property type="entry name" value="FAD-bd_PCMH-like_sf"/>
</dbReference>
<proteinExistence type="inferred from homology"/>
<dbReference type="GO" id="GO:0008720">
    <property type="term" value="F:D-lactate dehydrogenase (NAD+) activity"/>
    <property type="evidence" value="ECO:0007669"/>
    <property type="project" value="TreeGrafter"/>
</dbReference>
<dbReference type="InterPro" id="IPR016171">
    <property type="entry name" value="Vanillyl_alc_oxidase_C-sub2"/>
</dbReference>
<evidence type="ECO:0000256" key="8">
    <source>
        <dbReference type="SAM" id="Coils"/>
    </source>
</evidence>
<evidence type="ECO:0000259" key="9">
    <source>
        <dbReference type="PROSITE" id="PS51387"/>
    </source>
</evidence>
<feature type="coiled-coil region" evidence="8">
    <location>
        <begin position="355"/>
        <end position="382"/>
    </location>
</feature>
<comment type="cofactor">
    <cofactor evidence="1">
        <name>FAD</name>
        <dbReference type="ChEBI" id="CHEBI:57692"/>
    </cofactor>
</comment>
<dbReference type="Pfam" id="PF02913">
    <property type="entry name" value="FAD-oxidase_C"/>
    <property type="match status" value="1"/>
</dbReference>
<dbReference type="Gene3D" id="3.30.465.10">
    <property type="match status" value="1"/>
</dbReference>
<dbReference type="InterPro" id="IPR016167">
    <property type="entry name" value="FAD-bd_PCMH_sub1"/>
</dbReference>
<dbReference type="InterPro" id="IPR004113">
    <property type="entry name" value="FAD-bd_oxidored_4_C"/>
</dbReference>
<evidence type="ECO:0000256" key="2">
    <source>
        <dbReference type="ARBA" id="ARBA00008000"/>
    </source>
</evidence>
<dbReference type="GO" id="GO:1903457">
    <property type="term" value="P:lactate catabolic process"/>
    <property type="evidence" value="ECO:0007669"/>
    <property type="project" value="TreeGrafter"/>
</dbReference>
<comment type="caution">
    <text evidence="10">The sequence shown here is derived from an EMBL/GenBank/DDBJ whole genome shotgun (WGS) entry which is preliminary data.</text>
</comment>
<dbReference type="EMBL" id="MHCZ01000040">
    <property type="protein sequence ID" value="OGY29151.1"/>
    <property type="molecule type" value="Genomic_DNA"/>
</dbReference>
<dbReference type="Gene3D" id="3.30.70.2740">
    <property type="match status" value="1"/>
</dbReference>
<sequence>MNLPKELHDILKGNVALDGTTLHTYSHDTSIFELQPQAVVFPRSVSEIKTLVKYVTEKKKDNPSLSLTSRSGGTDMGGGAINDSVIIDFAKYFHRLGTINREGTWIEPGVFYRDFEPLAAKRGFYFPPYPASKNICAFGGMVANNAGGEKTLTYGKTIDYVEELRVVLSDGEEYLLKPLSKDELGKKTRQRNFEGEVYRRVLAVIEKNYNLIKQAKPKVSKNSTGYNVWDVWDKKTFDLTKLFVGSQGTLGILTDIKVGLAEIKNYSGLLIVYLDELQVLPKLIGDVVSTKPASFEAFDDHTMKLALRFIPKFSEILGPVETINMGLTFLPQLLRFARGGIPKFTLLVEYEGDSQEEIDDKIEKLKAKIAHYNLEVSTAATKEKAAKYWVIRRESFNLLRKNIKDKHTAPFIDDLIVPPEKLPEFFPKLTKILEKHELLYTVAGHMGDGNFHIIPLMDLRIPAERKKIPRVEEEVNELVFRFGGSMSGEHNDGMIRGPFLKQMYGEGMFKIFQEIKTIFDPQNIFNPHKKTDADMDFSAHHMRLHF</sequence>
<feature type="domain" description="FAD-binding PCMH-type" evidence="9">
    <location>
        <begin position="32"/>
        <end position="263"/>
    </location>
</feature>
<evidence type="ECO:0000256" key="6">
    <source>
        <dbReference type="ARBA" id="ARBA00023002"/>
    </source>
</evidence>
<keyword evidence="3" id="KW-0285">Flavoprotein</keyword>
<evidence type="ECO:0000256" key="4">
    <source>
        <dbReference type="ARBA" id="ARBA00022827"/>
    </source>
</evidence>
<keyword evidence="8" id="KW-0175">Coiled coil</keyword>
<evidence type="ECO:0000256" key="1">
    <source>
        <dbReference type="ARBA" id="ARBA00001974"/>
    </source>
</evidence>
<accession>A0A1G1WNG6</accession>
<reference evidence="10 11" key="1">
    <citation type="journal article" date="2016" name="Nat. Commun.">
        <title>Thousands of microbial genomes shed light on interconnected biogeochemical processes in an aquifer system.</title>
        <authorList>
            <person name="Anantharaman K."/>
            <person name="Brown C.T."/>
            <person name="Hug L.A."/>
            <person name="Sharon I."/>
            <person name="Castelle C.J."/>
            <person name="Probst A.J."/>
            <person name="Thomas B.C."/>
            <person name="Singh A."/>
            <person name="Wilkins M.J."/>
            <person name="Karaoz U."/>
            <person name="Brodie E.L."/>
            <person name="Williams K.H."/>
            <person name="Hubbard S.S."/>
            <person name="Banfield J.F."/>
        </authorList>
    </citation>
    <scope>NUCLEOTIDE SEQUENCE [LARGE SCALE GENOMIC DNA]</scope>
</reference>
<gene>
    <name evidence="10" type="ORF">A3F35_03115</name>
</gene>
<protein>
    <recommendedName>
        <fullName evidence="7">D-lactate dehydrogenase (cytochrome)</fullName>
        <ecNumber evidence="7">1.1.2.4</ecNumber>
    </recommendedName>
</protein>
<name>A0A1G1WNG6_9BACT</name>
<dbReference type="SUPFAM" id="SSF55103">
    <property type="entry name" value="FAD-linked oxidases, C-terminal domain"/>
    <property type="match status" value="1"/>
</dbReference>
<evidence type="ECO:0000313" key="10">
    <source>
        <dbReference type="EMBL" id="OGY29151.1"/>
    </source>
</evidence>
<dbReference type="InterPro" id="IPR016169">
    <property type="entry name" value="FAD-bd_PCMH_sub2"/>
</dbReference>
<dbReference type="AlphaFoldDB" id="A0A1G1WNG6"/>
<evidence type="ECO:0000256" key="5">
    <source>
        <dbReference type="ARBA" id="ARBA00022946"/>
    </source>
</evidence>
<dbReference type="SUPFAM" id="SSF56176">
    <property type="entry name" value="FAD-binding/transporter-associated domain-like"/>
    <property type="match status" value="1"/>
</dbReference>
<comment type="similarity">
    <text evidence="2">Belongs to the FAD-binding oxidoreductase/transferase type 4 family.</text>
</comment>
<dbReference type="EC" id="1.1.2.4" evidence="7"/>
<dbReference type="Pfam" id="PF01565">
    <property type="entry name" value="FAD_binding_4"/>
    <property type="match status" value="1"/>
</dbReference>
<evidence type="ECO:0000313" key="11">
    <source>
        <dbReference type="Proteomes" id="UP000178068"/>
    </source>
</evidence>
<dbReference type="PANTHER" id="PTHR11748">
    <property type="entry name" value="D-LACTATE DEHYDROGENASE"/>
    <property type="match status" value="1"/>
</dbReference>
<dbReference type="PANTHER" id="PTHR11748:SF111">
    <property type="entry name" value="D-LACTATE DEHYDROGENASE, MITOCHONDRIAL-RELATED"/>
    <property type="match status" value="1"/>
</dbReference>
<evidence type="ECO:0000256" key="3">
    <source>
        <dbReference type="ARBA" id="ARBA00022630"/>
    </source>
</evidence>
<dbReference type="Gene3D" id="1.10.45.10">
    <property type="entry name" value="Vanillyl-alcohol Oxidase, Chain A, domain 4"/>
    <property type="match status" value="1"/>
</dbReference>
<dbReference type="GO" id="GO:0004458">
    <property type="term" value="F:D-lactate dehydrogenase (cytochrome) activity"/>
    <property type="evidence" value="ECO:0007669"/>
    <property type="project" value="UniProtKB-EC"/>
</dbReference>
<organism evidence="10 11">
    <name type="scientific">Candidatus Woykebacteria bacterium RIFCSPHIGHO2_12_FULL_45_10</name>
    <dbReference type="NCBI Taxonomy" id="1802603"/>
    <lineage>
        <taxon>Bacteria</taxon>
        <taxon>Candidatus Woykeibacteriota</taxon>
    </lineage>
</organism>
<dbReference type="Gene3D" id="3.30.43.10">
    <property type="entry name" value="Uridine Diphospho-n-acetylenolpyruvylglucosamine Reductase, domain 2"/>
    <property type="match status" value="1"/>
</dbReference>
<evidence type="ECO:0000256" key="7">
    <source>
        <dbReference type="ARBA" id="ARBA00038897"/>
    </source>
</evidence>